<dbReference type="InterPro" id="IPR037225">
    <property type="entry name" value="Nuo51_FMN-bd_sf"/>
</dbReference>
<sequence>MGWITMRGILSLERAALVRQNSEKLGLGVRLFSTQGASTASTLQPPPPPPPPEKTHFGGIKDEDRIFTNLYGLHDPLVKGAMKWGDWHHTKDLVIKKSGLLGCGGVGFPSGLKWSFMPKINGRKLIIIPSVSVDSETY</sequence>
<evidence type="ECO:0000313" key="2">
    <source>
        <dbReference type="Proteomes" id="UP000242715"/>
    </source>
</evidence>
<protein>
    <recommendedName>
        <fullName evidence="3">NADH-ubiquinone oxidoreductase 51kDa subunit FMN-binding domain-containing protein</fullName>
    </recommendedName>
</protein>
<dbReference type="SUPFAM" id="SSF142019">
    <property type="entry name" value="Nqo1 FMN-binding domain-like"/>
    <property type="match status" value="1"/>
</dbReference>
<gene>
    <name evidence="1" type="ORF">TSUD_116270</name>
</gene>
<dbReference type="GO" id="GO:0005739">
    <property type="term" value="C:mitochondrion"/>
    <property type="evidence" value="ECO:0007669"/>
    <property type="project" value="GOC"/>
</dbReference>
<name>A0A2Z6MHN7_TRISU</name>
<dbReference type="Proteomes" id="UP000242715">
    <property type="component" value="Unassembled WGS sequence"/>
</dbReference>
<organism evidence="1 2">
    <name type="scientific">Trifolium subterraneum</name>
    <name type="common">Subterranean clover</name>
    <dbReference type="NCBI Taxonomy" id="3900"/>
    <lineage>
        <taxon>Eukaryota</taxon>
        <taxon>Viridiplantae</taxon>
        <taxon>Streptophyta</taxon>
        <taxon>Embryophyta</taxon>
        <taxon>Tracheophyta</taxon>
        <taxon>Spermatophyta</taxon>
        <taxon>Magnoliopsida</taxon>
        <taxon>eudicotyledons</taxon>
        <taxon>Gunneridae</taxon>
        <taxon>Pentapetalae</taxon>
        <taxon>rosids</taxon>
        <taxon>fabids</taxon>
        <taxon>Fabales</taxon>
        <taxon>Fabaceae</taxon>
        <taxon>Papilionoideae</taxon>
        <taxon>50 kb inversion clade</taxon>
        <taxon>NPAAA clade</taxon>
        <taxon>Hologalegina</taxon>
        <taxon>IRL clade</taxon>
        <taxon>Trifolieae</taxon>
        <taxon>Trifolium</taxon>
    </lineage>
</organism>
<dbReference type="OrthoDB" id="42889at2759"/>
<dbReference type="EMBL" id="DF973298">
    <property type="protein sequence ID" value="GAU24902.1"/>
    <property type="molecule type" value="Genomic_DNA"/>
</dbReference>
<reference evidence="2" key="1">
    <citation type="journal article" date="2017" name="Front. Plant Sci.">
        <title>Climate Clever Clovers: New Paradigm to Reduce the Environmental Footprint of Ruminants by Breeding Low Methanogenic Forages Utilizing Haplotype Variation.</title>
        <authorList>
            <person name="Kaur P."/>
            <person name="Appels R."/>
            <person name="Bayer P.E."/>
            <person name="Keeble-Gagnere G."/>
            <person name="Wang J."/>
            <person name="Hirakawa H."/>
            <person name="Shirasawa K."/>
            <person name="Vercoe P."/>
            <person name="Stefanova K."/>
            <person name="Durmic Z."/>
            <person name="Nichols P."/>
            <person name="Revell C."/>
            <person name="Isobe S.N."/>
            <person name="Edwards D."/>
            <person name="Erskine W."/>
        </authorList>
    </citation>
    <scope>NUCLEOTIDE SEQUENCE [LARGE SCALE GENOMIC DNA]</scope>
    <source>
        <strain evidence="2">cv. Daliak</strain>
    </source>
</reference>
<keyword evidence="2" id="KW-1185">Reference proteome</keyword>
<dbReference type="PANTHER" id="PTHR11780:SF10">
    <property type="entry name" value="NADH DEHYDROGENASE [UBIQUINONE] FLAVOPROTEIN 1, MITOCHONDRIAL"/>
    <property type="match status" value="1"/>
</dbReference>
<accession>A0A2Z6MHN7</accession>
<dbReference type="GO" id="GO:0006120">
    <property type="term" value="P:mitochondrial electron transport, NADH to ubiquinone"/>
    <property type="evidence" value="ECO:0007669"/>
    <property type="project" value="TreeGrafter"/>
</dbReference>
<dbReference type="InterPro" id="IPR050837">
    <property type="entry name" value="ComplexI_51kDa_subunit"/>
</dbReference>
<evidence type="ECO:0008006" key="3">
    <source>
        <dbReference type="Google" id="ProtNLM"/>
    </source>
</evidence>
<dbReference type="AlphaFoldDB" id="A0A2Z6MHN7"/>
<evidence type="ECO:0000313" key="1">
    <source>
        <dbReference type="EMBL" id="GAU24902.1"/>
    </source>
</evidence>
<proteinExistence type="predicted"/>
<dbReference type="PANTHER" id="PTHR11780">
    <property type="entry name" value="NADH-UBIQUINONE OXIDOREDUCTASE FLAVOPROTEIN 1 NDUFV1"/>
    <property type="match status" value="1"/>
</dbReference>